<evidence type="ECO:0008006" key="3">
    <source>
        <dbReference type="Google" id="ProtNLM"/>
    </source>
</evidence>
<reference evidence="1 2" key="1">
    <citation type="submission" date="2022-08" db="EMBL/GenBank/DDBJ databases">
        <title>Algoriphagus sp. CAU 1643 isolated from mud.</title>
        <authorList>
            <person name="Kim W."/>
        </authorList>
    </citation>
    <scope>NUCLEOTIDE SEQUENCE [LARGE SCALE GENOMIC DNA]</scope>
    <source>
        <strain evidence="1 2">CAU 1643</strain>
    </source>
</reference>
<gene>
    <name evidence="1" type="ORF">NY014_13740</name>
</gene>
<name>A0ABT2G8M5_9BACT</name>
<dbReference type="PROSITE" id="PS51257">
    <property type="entry name" value="PROKAR_LIPOPROTEIN"/>
    <property type="match status" value="1"/>
</dbReference>
<organism evidence="1 2">
    <name type="scientific">Algoriphagus limi</name>
    <dbReference type="NCBI Taxonomy" id="2975273"/>
    <lineage>
        <taxon>Bacteria</taxon>
        <taxon>Pseudomonadati</taxon>
        <taxon>Bacteroidota</taxon>
        <taxon>Cytophagia</taxon>
        <taxon>Cytophagales</taxon>
        <taxon>Cyclobacteriaceae</taxon>
        <taxon>Algoriphagus</taxon>
    </lineage>
</organism>
<keyword evidence="2" id="KW-1185">Reference proteome</keyword>
<accession>A0ABT2G8M5</accession>
<sequence length="218" mass="24043">MKKAFLYFCGLLMLACVPENQPSVLEDTLEEALKIPNNGVVTVGEKTYIFNQDPNQGISKFVQSSKVYDFSFSPESMPIDVKSTLENYRTSGDSFIIENEETGEFIRLVNVQEISADKISFDVETSNGLSLEGFNLKLNDIPSENSNSRITTCWWCFALPVLKLAEAIIDSLGPNIDSNCELAITTCANAGGFPDVDLKEEDGWFGKSSCSVECKMPS</sequence>
<proteinExistence type="predicted"/>
<dbReference type="RefSeq" id="WP_259415154.1">
    <property type="nucleotide sequence ID" value="NZ_JANWGH010000003.1"/>
</dbReference>
<comment type="caution">
    <text evidence="1">The sequence shown here is derived from an EMBL/GenBank/DDBJ whole genome shotgun (WGS) entry which is preliminary data.</text>
</comment>
<dbReference type="EMBL" id="JANWGH010000003">
    <property type="protein sequence ID" value="MCS5491502.1"/>
    <property type="molecule type" value="Genomic_DNA"/>
</dbReference>
<dbReference type="Proteomes" id="UP001206788">
    <property type="component" value="Unassembled WGS sequence"/>
</dbReference>
<evidence type="ECO:0000313" key="1">
    <source>
        <dbReference type="EMBL" id="MCS5491502.1"/>
    </source>
</evidence>
<protein>
    <recommendedName>
        <fullName evidence="3">Lipoprotein</fullName>
    </recommendedName>
</protein>
<evidence type="ECO:0000313" key="2">
    <source>
        <dbReference type="Proteomes" id="UP001206788"/>
    </source>
</evidence>